<comment type="caution">
    <text evidence="1">The sequence shown here is derived from an EMBL/GenBank/DDBJ whole genome shotgun (WGS) entry which is preliminary data.</text>
</comment>
<dbReference type="EMBL" id="WQMT02000002">
    <property type="protein sequence ID" value="KAG9225722.1"/>
    <property type="molecule type" value="Genomic_DNA"/>
</dbReference>
<proteinExistence type="predicted"/>
<dbReference type="Proteomes" id="UP000824881">
    <property type="component" value="Unassembled WGS sequence"/>
</dbReference>
<accession>A0ACB7J5G0</accession>
<protein>
    <submittedName>
        <fullName evidence="1">Uncharacterized protein</fullName>
    </submittedName>
</protein>
<keyword evidence="2" id="KW-1185">Reference proteome</keyword>
<gene>
    <name evidence="1" type="ORF">CCMSSC00406_0009319</name>
</gene>
<organism evidence="1 2">
    <name type="scientific">Pleurotus cornucopiae</name>
    <name type="common">Cornucopia mushroom</name>
    <dbReference type="NCBI Taxonomy" id="5321"/>
    <lineage>
        <taxon>Eukaryota</taxon>
        <taxon>Fungi</taxon>
        <taxon>Dikarya</taxon>
        <taxon>Basidiomycota</taxon>
        <taxon>Agaricomycotina</taxon>
        <taxon>Agaricomycetes</taxon>
        <taxon>Agaricomycetidae</taxon>
        <taxon>Agaricales</taxon>
        <taxon>Pleurotineae</taxon>
        <taxon>Pleurotaceae</taxon>
        <taxon>Pleurotus</taxon>
    </lineage>
</organism>
<name>A0ACB7J5G0_PLECO</name>
<reference evidence="1 2" key="1">
    <citation type="journal article" date="2021" name="Appl. Environ. Microbiol.">
        <title>Genetic linkage and physical mapping for an oyster mushroom Pleurotus cornucopiae and QTL analysis for the trait cap color.</title>
        <authorList>
            <person name="Zhang Y."/>
            <person name="Gao W."/>
            <person name="Sonnenberg A."/>
            <person name="Chen Q."/>
            <person name="Zhang J."/>
            <person name="Huang C."/>
        </authorList>
    </citation>
    <scope>NUCLEOTIDE SEQUENCE [LARGE SCALE GENOMIC DNA]</scope>
    <source>
        <strain evidence="1">CCMSSC00406</strain>
    </source>
</reference>
<evidence type="ECO:0000313" key="1">
    <source>
        <dbReference type="EMBL" id="KAG9225722.1"/>
    </source>
</evidence>
<evidence type="ECO:0000313" key="2">
    <source>
        <dbReference type="Proteomes" id="UP000824881"/>
    </source>
</evidence>
<sequence length="106" mass="11880">MVVSGYRHLSHAAISYSSLRITFWFKPPRPRPQTVLWEVAGRKYDVGDTETEGTSQPPKTPRQRLFLDNAADKASPPSALVIAAEVLKVFRPDPNYAALKLECTPR</sequence>